<accession>A0A915E1D2</accession>
<protein>
    <submittedName>
        <fullName evidence="2">Uncharacterized protein</fullName>
    </submittedName>
</protein>
<dbReference type="WBParaSite" id="jg25653">
    <property type="protein sequence ID" value="jg25653"/>
    <property type="gene ID" value="jg25653"/>
</dbReference>
<proteinExistence type="predicted"/>
<evidence type="ECO:0000313" key="1">
    <source>
        <dbReference type="Proteomes" id="UP000887574"/>
    </source>
</evidence>
<sequence>MALKLKVAEMSKTRIKPLRSRCSSTPEIVATMMDPVNVRIQNEVVLKTTPVETTESGHVLHVNLVETNPVVDVASAENTQNSVLNDNPARLQPSQQKIAKSVPVADVTQSHVNPVAFPQLDPATNLVADPDKNPDVIEVSVKSNPDVIVYPDKNPDLVKESVKDYPVETGDPERFDLRLENCFELALDLIHLLAGLSTTGRELCTVDISWLHWRLAPAYYRLETGLAKRNHLIAAALRRRSFAFAGLR</sequence>
<dbReference type="Proteomes" id="UP000887574">
    <property type="component" value="Unplaced"/>
</dbReference>
<evidence type="ECO:0000313" key="2">
    <source>
        <dbReference type="WBParaSite" id="jg25653"/>
    </source>
</evidence>
<dbReference type="AlphaFoldDB" id="A0A915E1D2"/>
<name>A0A915E1D2_9BILA</name>
<organism evidence="1 2">
    <name type="scientific">Ditylenchus dipsaci</name>
    <dbReference type="NCBI Taxonomy" id="166011"/>
    <lineage>
        <taxon>Eukaryota</taxon>
        <taxon>Metazoa</taxon>
        <taxon>Ecdysozoa</taxon>
        <taxon>Nematoda</taxon>
        <taxon>Chromadorea</taxon>
        <taxon>Rhabditida</taxon>
        <taxon>Tylenchina</taxon>
        <taxon>Tylenchomorpha</taxon>
        <taxon>Sphaerularioidea</taxon>
        <taxon>Anguinidae</taxon>
        <taxon>Anguininae</taxon>
        <taxon>Ditylenchus</taxon>
    </lineage>
</organism>
<reference evidence="2" key="1">
    <citation type="submission" date="2022-11" db="UniProtKB">
        <authorList>
            <consortium name="WormBaseParasite"/>
        </authorList>
    </citation>
    <scope>IDENTIFICATION</scope>
</reference>
<keyword evidence="1" id="KW-1185">Reference proteome</keyword>